<keyword evidence="3" id="KW-1185">Reference proteome</keyword>
<organism evidence="2 3">
    <name type="scientific">Thauera mechernichensis</name>
    <dbReference type="NCBI Taxonomy" id="82788"/>
    <lineage>
        <taxon>Bacteria</taxon>
        <taxon>Pseudomonadati</taxon>
        <taxon>Pseudomonadota</taxon>
        <taxon>Betaproteobacteria</taxon>
        <taxon>Rhodocyclales</taxon>
        <taxon>Zoogloeaceae</taxon>
        <taxon>Thauera</taxon>
    </lineage>
</organism>
<name>A0ABW3WAA3_9RHOO</name>
<evidence type="ECO:0000259" key="1">
    <source>
        <dbReference type="PROSITE" id="PS51833"/>
    </source>
</evidence>
<comment type="caution">
    <text evidence="2">The sequence shown here is derived from an EMBL/GenBank/DDBJ whole genome shotgun (WGS) entry which is preliminary data.</text>
</comment>
<accession>A0ABW3WAA3</accession>
<proteinExistence type="predicted"/>
<dbReference type="PANTHER" id="PTHR33525">
    <property type="match status" value="1"/>
</dbReference>
<feature type="domain" description="HDOD" evidence="1">
    <location>
        <begin position="14"/>
        <end position="209"/>
    </location>
</feature>
<dbReference type="SUPFAM" id="SSF109604">
    <property type="entry name" value="HD-domain/PDEase-like"/>
    <property type="match status" value="1"/>
</dbReference>
<sequence length="283" mass="30719">MHSAQELVSQVEALTALPDVYERVRQQLDSPAGSIGEVARLVAADPALTARLLRLVNSAMYGYRGRIADVDRAVQLLGLQQVHDLVLAMSLHAIFAGVRPARLDMRRFWRDSMLNGLAARAAARRRGLPGSERLFVIGLLADIGHLVMYQTVPELAATARESAERDGKALDVSEREVVGCDFSEIGAALADLWQLPPSFAGAIGTQLCPRLGGEYGNEAALLSLARCVVEAERRNQSSADAAASLEADIWPLLELEPEQLADIREEAELHLAAYVNLFFSSAH</sequence>
<dbReference type="EMBL" id="JBHTMC010000007">
    <property type="protein sequence ID" value="MFD1262711.1"/>
    <property type="molecule type" value="Genomic_DNA"/>
</dbReference>
<evidence type="ECO:0000313" key="3">
    <source>
        <dbReference type="Proteomes" id="UP001597158"/>
    </source>
</evidence>
<gene>
    <name evidence="2" type="ORF">ACFQ4M_03890</name>
</gene>
<dbReference type="InterPro" id="IPR052340">
    <property type="entry name" value="RNase_Y/CdgJ"/>
</dbReference>
<evidence type="ECO:0000313" key="2">
    <source>
        <dbReference type="EMBL" id="MFD1262711.1"/>
    </source>
</evidence>
<dbReference type="RefSeq" id="WP_002930170.1">
    <property type="nucleotide sequence ID" value="NZ_JARQZE010000015.1"/>
</dbReference>
<dbReference type="Pfam" id="PF08668">
    <property type="entry name" value="HDOD"/>
    <property type="match status" value="1"/>
</dbReference>
<reference evidence="3" key="1">
    <citation type="journal article" date="2019" name="Int. J. Syst. Evol. Microbiol.">
        <title>The Global Catalogue of Microorganisms (GCM) 10K type strain sequencing project: providing services to taxonomists for standard genome sequencing and annotation.</title>
        <authorList>
            <consortium name="The Broad Institute Genomics Platform"/>
            <consortium name="The Broad Institute Genome Sequencing Center for Infectious Disease"/>
            <person name="Wu L."/>
            <person name="Ma J."/>
        </authorList>
    </citation>
    <scope>NUCLEOTIDE SEQUENCE [LARGE SCALE GENOMIC DNA]</scope>
    <source>
        <strain evidence="3">CCUG 48884</strain>
    </source>
</reference>
<dbReference type="Gene3D" id="1.10.3210.10">
    <property type="entry name" value="Hypothetical protein af1432"/>
    <property type="match status" value="1"/>
</dbReference>
<dbReference type="PROSITE" id="PS51833">
    <property type="entry name" value="HDOD"/>
    <property type="match status" value="1"/>
</dbReference>
<dbReference type="PANTHER" id="PTHR33525:SF3">
    <property type="entry name" value="RIBONUCLEASE Y"/>
    <property type="match status" value="1"/>
</dbReference>
<protein>
    <submittedName>
        <fullName evidence="2">HDOD domain-containing protein</fullName>
    </submittedName>
</protein>
<dbReference type="Proteomes" id="UP001597158">
    <property type="component" value="Unassembled WGS sequence"/>
</dbReference>
<dbReference type="InterPro" id="IPR013976">
    <property type="entry name" value="HDOD"/>
</dbReference>